<evidence type="ECO:0000256" key="12">
    <source>
        <dbReference type="NCBIfam" id="TIGR00437"/>
    </source>
</evidence>
<keyword evidence="5 15" id="KW-0812">Transmembrane</keyword>
<dbReference type="Pfam" id="PF02421">
    <property type="entry name" value="FeoB_N"/>
    <property type="match status" value="1"/>
</dbReference>
<dbReference type="InterPro" id="IPR011640">
    <property type="entry name" value="Fe2_transport_prot_B_C"/>
</dbReference>
<dbReference type="GO" id="GO:0015093">
    <property type="term" value="F:ferrous iron transmembrane transporter activity"/>
    <property type="evidence" value="ECO:0007669"/>
    <property type="project" value="UniProtKB-UniRule"/>
</dbReference>
<evidence type="ECO:0000256" key="7">
    <source>
        <dbReference type="ARBA" id="ARBA00022989"/>
    </source>
</evidence>
<feature type="binding site" evidence="14">
    <location>
        <position position="61"/>
    </location>
    <ligand>
        <name>Mg(2+)</name>
        <dbReference type="ChEBI" id="CHEBI:18420"/>
        <label>2</label>
    </ligand>
</feature>
<feature type="binding site" evidence="14">
    <location>
        <position position="62"/>
    </location>
    <ligand>
        <name>Mg(2+)</name>
        <dbReference type="ChEBI" id="CHEBI:18420"/>
        <label>2</label>
    </ligand>
</feature>
<dbReference type="PRINTS" id="PR00326">
    <property type="entry name" value="GTP1OBG"/>
</dbReference>
<keyword evidence="7 15" id="KW-1133">Transmembrane helix</keyword>
<dbReference type="InterPro" id="IPR030389">
    <property type="entry name" value="G_FEOB_dom"/>
</dbReference>
<dbReference type="PROSITE" id="PS51711">
    <property type="entry name" value="G_FEOB"/>
    <property type="match status" value="1"/>
</dbReference>
<feature type="transmembrane region" description="Helical" evidence="15">
    <location>
        <begin position="704"/>
        <end position="729"/>
    </location>
</feature>
<evidence type="ECO:0000256" key="8">
    <source>
        <dbReference type="ARBA" id="ARBA00023004"/>
    </source>
</evidence>
<keyword evidence="14" id="KW-0479">Metal-binding</keyword>
<sequence length="768" mass="82590">MSGPSITGCGSPGSASSGASGSKDCGAANGLVQIEIRERAPLVAVAGNPNTGKTTLFNRLTGHRAKVGNYPGVTVERLEGRLQLPGVARTARIVDVPGTYSLAARGVEEQIALWSICGLGAYERPDVVVLVLDGTQLERNVYLALQVLELDLPVVLAINMVDELGRDERVLDTERLRQDLGVPVVAVSALRGAGLDELRAAVAGVLEDPASGRPGARWRPGDDVRGTVESVARNVPEQWSNGDPDRAAALALWALLSVDEDDELEGLPPELRRSALDERAAFEAVSGDFEPRVIGGRYAWIDAHADGWVRGPRDSRRSMTDRVDALLLHPVLGFTLFLALMTVVFQSLFAWADPAIGAIEGVFAHLGGWLEGVLPAGFLRDLLVEGIVAGVGGVLVFLPQILLLFLFVALMEGTGYMARVAFLMDRVMRAVGLHGRAFVPMLSGYACAIPAVMATRTMERRRDRMLTMMVVPLMTCSARLPVYGLLIAAIYPIGDENGFQQGLLMAAMYVFSTLMALACAAVLGRTLFKGVPVPPIIEMPPYRLPGPLGVLRVMWERSLVFVREAGTVILACTVGMWLLLSFPKGAEPSPELRAALEQVEADAASADGVDGAALDAERARLEALANSEALVGSYAGRLGRAIEPTIEPLGFDWKIGVGLLGAFAAREVFVSTMAVVYGLDEEAAETETLRERVRAQRRPDGTPLYTPLVCLSLMVFFALACQCMSTLAVVKRETRSYRWPVFMFSYMTALAWIASFVVFQGGQLIGLE</sequence>
<organism evidence="18 19">
    <name type="scientific">Rohdeia mirabilis</name>
    <dbReference type="NCBI Taxonomy" id="2528008"/>
    <lineage>
        <taxon>Bacteria</taxon>
        <taxon>Pseudomonadati</taxon>
        <taxon>Planctomycetota</taxon>
        <taxon>Planctomycetia</taxon>
        <taxon>Planctomycetia incertae sedis</taxon>
        <taxon>Rohdeia</taxon>
    </lineage>
</organism>
<keyword evidence="9" id="KW-0406">Ion transport</keyword>
<feature type="region of interest" description="Disordered" evidence="16">
    <location>
        <begin position="1"/>
        <end position="22"/>
    </location>
</feature>
<dbReference type="GO" id="GO:0046872">
    <property type="term" value="F:metal ion binding"/>
    <property type="evidence" value="ECO:0007669"/>
    <property type="project" value="UniProtKB-KW"/>
</dbReference>
<dbReference type="PANTHER" id="PTHR43185:SF1">
    <property type="entry name" value="FE(2+) TRANSPORTER FEOB"/>
    <property type="match status" value="1"/>
</dbReference>
<keyword evidence="14" id="KW-0460">Magnesium</keyword>
<evidence type="ECO:0000256" key="14">
    <source>
        <dbReference type="PIRSR" id="PIRSR603373-2"/>
    </source>
</evidence>
<evidence type="ECO:0000259" key="17">
    <source>
        <dbReference type="PROSITE" id="PS51711"/>
    </source>
</evidence>
<feature type="transmembrane region" description="Helical" evidence="15">
    <location>
        <begin position="326"/>
        <end position="349"/>
    </location>
</feature>
<dbReference type="Proteomes" id="UP000319342">
    <property type="component" value="Chromosome"/>
</dbReference>
<feature type="transmembrane region" description="Helical" evidence="15">
    <location>
        <begin position="560"/>
        <end position="580"/>
    </location>
</feature>
<keyword evidence="2 15" id="KW-0813">Transport</keyword>
<feature type="transmembrane region" description="Helical" evidence="15">
    <location>
        <begin position="466"/>
        <end position="491"/>
    </location>
</feature>
<proteinExistence type="inferred from homology"/>
<evidence type="ECO:0000256" key="11">
    <source>
        <dbReference type="ARBA" id="ARBA00023136"/>
    </source>
</evidence>
<evidence type="ECO:0000256" key="2">
    <source>
        <dbReference type="ARBA" id="ARBA00022448"/>
    </source>
</evidence>
<evidence type="ECO:0000256" key="1">
    <source>
        <dbReference type="ARBA" id="ARBA00004651"/>
    </source>
</evidence>
<keyword evidence="11 15" id="KW-0472">Membrane</keyword>
<name>A0A518D0U2_9BACT</name>
<reference evidence="18 19" key="1">
    <citation type="submission" date="2019-02" db="EMBL/GenBank/DDBJ databases">
        <title>Deep-cultivation of Planctomycetes and their phenomic and genomic characterization uncovers novel biology.</title>
        <authorList>
            <person name="Wiegand S."/>
            <person name="Jogler M."/>
            <person name="Boedeker C."/>
            <person name="Pinto D."/>
            <person name="Vollmers J."/>
            <person name="Rivas-Marin E."/>
            <person name="Kohn T."/>
            <person name="Peeters S.H."/>
            <person name="Heuer A."/>
            <person name="Rast P."/>
            <person name="Oberbeckmann S."/>
            <person name="Bunk B."/>
            <person name="Jeske O."/>
            <person name="Meyerdierks A."/>
            <person name="Storesund J.E."/>
            <person name="Kallscheuer N."/>
            <person name="Luecker S."/>
            <person name="Lage O.M."/>
            <person name="Pohl T."/>
            <person name="Merkel B.J."/>
            <person name="Hornburger P."/>
            <person name="Mueller R.-W."/>
            <person name="Bruemmer F."/>
            <person name="Labrenz M."/>
            <person name="Spormann A.M."/>
            <person name="Op den Camp H."/>
            <person name="Overmann J."/>
            <person name="Amann R."/>
            <person name="Jetten M.S.M."/>
            <person name="Mascher T."/>
            <person name="Medema M.H."/>
            <person name="Devos D.P."/>
            <person name="Kaster A.-K."/>
            <person name="Ovreas L."/>
            <person name="Rohde M."/>
            <person name="Galperin M.Y."/>
            <person name="Jogler C."/>
        </authorList>
    </citation>
    <scope>NUCLEOTIDE SEQUENCE [LARGE SCALE GENOMIC DNA]</scope>
    <source>
        <strain evidence="18 19">Pla163</strain>
    </source>
</reference>
<feature type="transmembrane region" description="Helical" evidence="15">
    <location>
        <begin position="741"/>
        <end position="759"/>
    </location>
</feature>
<dbReference type="InterPro" id="IPR006073">
    <property type="entry name" value="GTP-bd"/>
</dbReference>
<dbReference type="RefSeq" id="WP_419185804.1">
    <property type="nucleotide sequence ID" value="NZ_CP036290.1"/>
</dbReference>
<feature type="compositionally biased region" description="Low complexity" evidence="16">
    <location>
        <begin position="8"/>
        <end position="22"/>
    </location>
</feature>
<dbReference type="NCBIfam" id="TIGR00437">
    <property type="entry name" value="feoB"/>
    <property type="match status" value="1"/>
</dbReference>
<feature type="domain" description="FeoB-type G" evidence="17">
    <location>
        <begin position="40"/>
        <end position="208"/>
    </location>
</feature>
<evidence type="ECO:0000256" key="15">
    <source>
        <dbReference type="RuleBase" id="RU362098"/>
    </source>
</evidence>
<dbReference type="GO" id="GO:0005525">
    <property type="term" value="F:GTP binding"/>
    <property type="evidence" value="ECO:0007669"/>
    <property type="project" value="UniProtKB-KW"/>
</dbReference>
<evidence type="ECO:0000256" key="6">
    <source>
        <dbReference type="ARBA" id="ARBA00022741"/>
    </source>
</evidence>
<keyword evidence="19" id="KW-1185">Reference proteome</keyword>
<feature type="binding site" evidence="13">
    <location>
        <begin position="95"/>
        <end position="98"/>
    </location>
    <ligand>
        <name>GTP</name>
        <dbReference type="ChEBI" id="CHEBI:37565"/>
        <label>1</label>
    </ligand>
</feature>
<protein>
    <recommendedName>
        <fullName evidence="12 15">Ferrous iron transport protein B</fullName>
    </recommendedName>
</protein>
<comment type="caution">
    <text evidence="15">Lacks conserved residue(s) required for the propagation of feature annotation.</text>
</comment>
<evidence type="ECO:0000256" key="5">
    <source>
        <dbReference type="ARBA" id="ARBA00022692"/>
    </source>
</evidence>
<evidence type="ECO:0000256" key="4">
    <source>
        <dbReference type="ARBA" id="ARBA00022496"/>
    </source>
</evidence>
<feature type="binding site" evidence="13">
    <location>
        <begin position="72"/>
        <end position="76"/>
    </location>
    <ligand>
        <name>GTP</name>
        <dbReference type="ChEBI" id="CHEBI:37565"/>
        <label>1</label>
    </ligand>
</feature>
<dbReference type="InterPro" id="IPR027417">
    <property type="entry name" value="P-loop_NTPase"/>
</dbReference>
<feature type="binding site" evidence="13">
    <location>
        <begin position="159"/>
        <end position="162"/>
    </location>
    <ligand>
        <name>GTP</name>
        <dbReference type="ChEBI" id="CHEBI:37565"/>
        <label>1</label>
    </ligand>
</feature>
<dbReference type="SUPFAM" id="SSF52540">
    <property type="entry name" value="P-loop containing nucleoside triphosphate hydrolases"/>
    <property type="match status" value="1"/>
</dbReference>
<dbReference type="EMBL" id="CP036290">
    <property type="protein sequence ID" value="QDU85045.1"/>
    <property type="molecule type" value="Genomic_DNA"/>
</dbReference>
<comment type="subcellular location">
    <subcellularLocation>
        <location evidence="15">Cell inner membrane</location>
        <topology evidence="15">Multi-pass membrane protein</topology>
    </subcellularLocation>
    <subcellularLocation>
        <location evidence="1">Cell membrane</location>
        <topology evidence="1">Multi-pass membrane protein</topology>
    </subcellularLocation>
</comment>
<feature type="transmembrane region" description="Helical" evidence="15">
    <location>
        <begin position="503"/>
        <end position="523"/>
    </location>
</feature>
<keyword evidence="10 13" id="KW-0342">GTP-binding</keyword>
<feature type="transmembrane region" description="Helical" evidence="15">
    <location>
        <begin position="386"/>
        <end position="411"/>
    </location>
</feature>
<evidence type="ECO:0000256" key="16">
    <source>
        <dbReference type="SAM" id="MobiDB-lite"/>
    </source>
</evidence>
<evidence type="ECO:0000256" key="3">
    <source>
        <dbReference type="ARBA" id="ARBA00022475"/>
    </source>
</evidence>
<feature type="binding site" evidence="13">
    <location>
        <begin position="47"/>
        <end position="54"/>
    </location>
    <ligand>
        <name>GTP</name>
        <dbReference type="ChEBI" id="CHEBI:37565"/>
        <label>1</label>
    </ligand>
</feature>
<dbReference type="AlphaFoldDB" id="A0A518D0U2"/>
<dbReference type="CDD" id="cd01879">
    <property type="entry name" value="FeoB"/>
    <property type="match status" value="1"/>
</dbReference>
<dbReference type="GO" id="GO:0005886">
    <property type="term" value="C:plasma membrane"/>
    <property type="evidence" value="ECO:0007669"/>
    <property type="project" value="UniProtKB-SubCell"/>
</dbReference>
<dbReference type="Pfam" id="PF07664">
    <property type="entry name" value="FeoB_C"/>
    <property type="match status" value="1"/>
</dbReference>
<dbReference type="InterPro" id="IPR011642">
    <property type="entry name" value="Gate_dom"/>
</dbReference>
<evidence type="ECO:0000313" key="19">
    <source>
        <dbReference type="Proteomes" id="UP000319342"/>
    </source>
</evidence>
<evidence type="ECO:0000313" key="18">
    <source>
        <dbReference type="EMBL" id="QDU85045.1"/>
    </source>
</evidence>
<keyword evidence="4 15" id="KW-0410">Iron transport</keyword>
<dbReference type="InterPro" id="IPR003373">
    <property type="entry name" value="Fe2_transport_prot-B"/>
</dbReference>
<comment type="similarity">
    <text evidence="15">Belongs to the TRAFAC class TrmE-Era-EngA-EngB-Septin-like GTPase superfamily. FeoB GTPase (TC 9.A.8) family.</text>
</comment>
<dbReference type="PANTHER" id="PTHR43185">
    <property type="entry name" value="FERROUS IRON TRANSPORT PROTEIN B"/>
    <property type="match status" value="1"/>
</dbReference>
<feature type="binding site" evidence="14">
    <location>
        <position position="58"/>
    </location>
    <ligand>
        <name>Mg(2+)</name>
        <dbReference type="ChEBI" id="CHEBI:18420"/>
        <label>2</label>
    </ligand>
</feature>
<keyword evidence="3" id="KW-1003">Cell membrane</keyword>
<dbReference type="Gene3D" id="3.40.50.300">
    <property type="entry name" value="P-loop containing nucleotide triphosphate hydrolases"/>
    <property type="match status" value="1"/>
</dbReference>
<keyword evidence="6 13" id="KW-0547">Nucleotide-binding</keyword>
<gene>
    <name evidence="18" type="primary">feoB</name>
    <name evidence="18" type="ORF">Pla163_21690</name>
</gene>
<comment type="function">
    <text evidence="15">Probable transporter of a GTP-driven Fe(2+) uptake system.</text>
</comment>
<evidence type="ECO:0000256" key="9">
    <source>
        <dbReference type="ARBA" id="ARBA00023065"/>
    </source>
</evidence>
<dbReference type="Pfam" id="PF07670">
    <property type="entry name" value="Gate"/>
    <property type="match status" value="2"/>
</dbReference>
<evidence type="ECO:0000256" key="13">
    <source>
        <dbReference type="PIRSR" id="PIRSR603373-1"/>
    </source>
</evidence>
<dbReference type="InterPro" id="IPR050860">
    <property type="entry name" value="FeoB_GTPase"/>
</dbReference>
<keyword evidence="8 15" id="KW-0408">Iron</keyword>
<accession>A0A518D0U2</accession>
<evidence type="ECO:0000256" key="10">
    <source>
        <dbReference type="ARBA" id="ARBA00023134"/>
    </source>
</evidence>